<dbReference type="PANTHER" id="PTHR39244">
    <property type="entry name" value="NATTERIN-4"/>
    <property type="match status" value="1"/>
</dbReference>
<dbReference type="PANTHER" id="PTHR39244:SF5">
    <property type="entry name" value="NATTERIN-3-LIKE"/>
    <property type="match status" value="1"/>
</dbReference>
<evidence type="ECO:0000313" key="3">
    <source>
        <dbReference type="Proteomes" id="UP001642487"/>
    </source>
</evidence>
<dbReference type="InterPro" id="IPR053237">
    <property type="entry name" value="Natterin_C"/>
</dbReference>
<dbReference type="CDD" id="cd20216">
    <property type="entry name" value="PFM_HFR-2-like"/>
    <property type="match status" value="2"/>
</dbReference>
<dbReference type="InterPro" id="IPR036242">
    <property type="entry name" value="Agglutinin_dom_sf"/>
</dbReference>
<dbReference type="InterPro" id="IPR008998">
    <property type="entry name" value="Agglutinin"/>
</dbReference>
<dbReference type="Proteomes" id="UP001642487">
    <property type="component" value="Chromosome 8"/>
</dbReference>
<dbReference type="SMART" id="SM00791">
    <property type="entry name" value="Agglutinin"/>
    <property type="match status" value="1"/>
</dbReference>
<dbReference type="Gene3D" id="2.80.10.50">
    <property type="match status" value="2"/>
</dbReference>
<organism evidence="2 3">
    <name type="scientific">Citrullus colocynthis</name>
    <name type="common">colocynth</name>
    <dbReference type="NCBI Taxonomy" id="252529"/>
    <lineage>
        <taxon>Eukaryota</taxon>
        <taxon>Viridiplantae</taxon>
        <taxon>Streptophyta</taxon>
        <taxon>Embryophyta</taxon>
        <taxon>Tracheophyta</taxon>
        <taxon>Spermatophyta</taxon>
        <taxon>Magnoliopsida</taxon>
        <taxon>eudicotyledons</taxon>
        <taxon>Gunneridae</taxon>
        <taxon>Pentapetalae</taxon>
        <taxon>rosids</taxon>
        <taxon>fabids</taxon>
        <taxon>Cucurbitales</taxon>
        <taxon>Cucurbitaceae</taxon>
        <taxon>Benincaseae</taxon>
        <taxon>Citrullus</taxon>
    </lineage>
</organism>
<dbReference type="SUPFAM" id="SSF50382">
    <property type="entry name" value="Agglutinin"/>
    <property type="match status" value="2"/>
</dbReference>
<reference evidence="2 3" key="1">
    <citation type="submission" date="2024-03" db="EMBL/GenBank/DDBJ databases">
        <authorList>
            <person name="Gkanogiannis A."/>
            <person name="Becerra Lopez-Lavalle L."/>
        </authorList>
    </citation>
    <scope>NUCLEOTIDE SEQUENCE [LARGE SCALE GENOMIC DNA]</scope>
</reference>
<gene>
    <name evidence="2" type="ORF">CITCOLO1_LOCUS19673</name>
</gene>
<proteinExistence type="predicted"/>
<dbReference type="Gene3D" id="2.170.15.10">
    <property type="entry name" value="Proaerolysin, chain A, domain 3"/>
    <property type="match status" value="2"/>
</dbReference>
<sequence>MKSDATNYYSNNIAVRLWCRLQQPAVIDVKLSYDNARVSSWSSTVSMKLDVETSIIKSSVPTIFEDKLAIGSEFLGEYEWGEAKNLTKKVDTVHRVLVQLLRKVRVNLVATQASYDVPFSYTQNDTLINGQNITLNMEDDIYNGVNIYNFKFDQESLQLCECRKMAVSFNVDTAVSGYAKFEVEQAKMENGLVHIRSVYNNKYWVRWSPHHWWIAADLQQWSHDSPPSCPTRPLYMSLASQPSLLLLLVCRSTNPDKSHLDIFPIFDWDSLFILPKYIAFKDDPATDSYLRGKRFQGMNYLTFNGADISSCAVANEVFNTTSARFWSRGCGNWVVAGDCIPNPNDPNTLFFPIKVSNNVVALHNMGNQLFCKRFTGEGIIGGLSAVIPTITPEAKLEVYELVVSKKIENVEFCLSDKRIYDKKVTTIATGIAENRLQQPTMIDVKLSYNDTRVSSWSSTVSMKLDVETSIIKSSVPTIFEDKLAIGSEFSGEYEWGEAKNLTKKVDTVHRVLVQPLRKVRVNLVATQASYDVPFSYTQNDTVINGQNITLNMEDGIYNGVNIYNFKFDQESSQLCQC</sequence>
<evidence type="ECO:0000313" key="2">
    <source>
        <dbReference type="EMBL" id="CAK9327298.1"/>
    </source>
</evidence>
<dbReference type="SUPFAM" id="SSF56973">
    <property type="entry name" value="Aerolisin/ETX pore-forming domain"/>
    <property type="match status" value="2"/>
</dbReference>
<accession>A0ABP0Z3D5</accession>
<protein>
    <recommendedName>
        <fullName evidence="1">Agglutinin domain-containing protein</fullName>
    </recommendedName>
</protein>
<dbReference type="EMBL" id="OZ021742">
    <property type="protein sequence ID" value="CAK9327298.1"/>
    <property type="molecule type" value="Genomic_DNA"/>
</dbReference>
<keyword evidence="3" id="KW-1185">Reference proteome</keyword>
<evidence type="ECO:0000259" key="1">
    <source>
        <dbReference type="SMART" id="SM00791"/>
    </source>
</evidence>
<name>A0ABP0Z3D5_9ROSI</name>
<feature type="domain" description="Agglutinin" evidence="1">
    <location>
        <begin position="272"/>
        <end position="400"/>
    </location>
</feature>
<dbReference type="Pfam" id="PF07468">
    <property type="entry name" value="Agglutinin"/>
    <property type="match status" value="1"/>
</dbReference>